<dbReference type="Pfam" id="PF00440">
    <property type="entry name" value="TetR_N"/>
    <property type="match status" value="1"/>
</dbReference>
<dbReference type="PANTHER" id="PTHR30055:SF234">
    <property type="entry name" value="HTH-TYPE TRANSCRIPTIONAL REGULATOR BETI"/>
    <property type="match status" value="1"/>
</dbReference>
<reference evidence="6 7" key="1">
    <citation type="submission" date="2019-03" db="EMBL/GenBank/DDBJ databases">
        <title>Genomic Encyclopedia of Type Strains, Phase III (KMG-III): the genomes of soil and plant-associated and newly described type strains.</title>
        <authorList>
            <person name="Whitman W."/>
        </authorList>
    </citation>
    <scope>NUCLEOTIDE SEQUENCE [LARGE SCALE GENOMIC DNA]</scope>
    <source>
        <strain evidence="6 7">VKMAc-2574</strain>
    </source>
</reference>
<keyword evidence="1" id="KW-0805">Transcription regulation</keyword>
<gene>
    <name evidence="6" type="ORF">EV137_0864</name>
</gene>
<dbReference type="InterPro" id="IPR001647">
    <property type="entry name" value="HTH_TetR"/>
</dbReference>
<keyword evidence="3" id="KW-0804">Transcription</keyword>
<evidence type="ECO:0000256" key="2">
    <source>
        <dbReference type="ARBA" id="ARBA00023125"/>
    </source>
</evidence>
<feature type="DNA-binding region" description="H-T-H motif" evidence="4">
    <location>
        <begin position="37"/>
        <end position="56"/>
    </location>
</feature>
<protein>
    <submittedName>
        <fullName evidence="6">TetR family transcriptional regulator</fullName>
    </submittedName>
</protein>
<dbReference type="SUPFAM" id="SSF46689">
    <property type="entry name" value="Homeodomain-like"/>
    <property type="match status" value="1"/>
</dbReference>
<dbReference type="EMBL" id="SODU01000001">
    <property type="protein sequence ID" value="TDW93573.1"/>
    <property type="molecule type" value="Genomic_DNA"/>
</dbReference>
<keyword evidence="2 4" id="KW-0238">DNA-binding</keyword>
<evidence type="ECO:0000256" key="1">
    <source>
        <dbReference type="ARBA" id="ARBA00023015"/>
    </source>
</evidence>
<keyword evidence="7" id="KW-1185">Reference proteome</keyword>
<dbReference type="Gene3D" id="1.10.357.10">
    <property type="entry name" value="Tetracycline Repressor, domain 2"/>
    <property type="match status" value="1"/>
</dbReference>
<evidence type="ECO:0000256" key="3">
    <source>
        <dbReference type="ARBA" id="ARBA00023163"/>
    </source>
</evidence>
<dbReference type="Proteomes" id="UP000295060">
    <property type="component" value="Unassembled WGS sequence"/>
</dbReference>
<evidence type="ECO:0000313" key="6">
    <source>
        <dbReference type="EMBL" id="TDW93573.1"/>
    </source>
</evidence>
<evidence type="ECO:0000313" key="7">
    <source>
        <dbReference type="Proteomes" id="UP000295060"/>
    </source>
</evidence>
<proteinExistence type="predicted"/>
<accession>A0ABY2FKC0</accession>
<feature type="domain" description="HTH tetR-type" evidence="5">
    <location>
        <begin position="15"/>
        <end position="74"/>
    </location>
</feature>
<dbReference type="PRINTS" id="PR00455">
    <property type="entry name" value="HTHTETR"/>
</dbReference>
<dbReference type="InterPro" id="IPR050109">
    <property type="entry name" value="HTH-type_TetR-like_transc_reg"/>
</dbReference>
<dbReference type="InterPro" id="IPR009057">
    <property type="entry name" value="Homeodomain-like_sf"/>
</dbReference>
<dbReference type="RefSeq" id="WP_134126676.1">
    <property type="nucleotide sequence ID" value="NZ_SODU01000001.1"/>
</dbReference>
<sequence>MSTAYEQSGRTRQKQRTRNDLIAAARELITEGGSAPTVEEAAAAASISRTTAYRYFRSQAELLAAAHPEVELTTLLPADSGDDPETRLLTVVAAFIESLLKFEPQQRTMLRLSLEPSTQPDQLPLRQGRGIGWFEDALSPARDRLSEAAVHRLAIAVRSAVGIEALVWLVDVAGLSRDEAADVMLSSARAIVRAALSEGAEA</sequence>
<dbReference type="PANTHER" id="PTHR30055">
    <property type="entry name" value="HTH-TYPE TRANSCRIPTIONAL REGULATOR RUTR"/>
    <property type="match status" value="1"/>
</dbReference>
<evidence type="ECO:0000256" key="4">
    <source>
        <dbReference type="PROSITE-ProRule" id="PRU00335"/>
    </source>
</evidence>
<evidence type="ECO:0000259" key="5">
    <source>
        <dbReference type="PROSITE" id="PS50977"/>
    </source>
</evidence>
<name>A0ABY2FKC0_9ACTN</name>
<organism evidence="6 7">
    <name type="scientific">Kribbella pratensis</name>
    <dbReference type="NCBI Taxonomy" id="2512112"/>
    <lineage>
        <taxon>Bacteria</taxon>
        <taxon>Bacillati</taxon>
        <taxon>Actinomycetota</taxon>
        <taxon>Actinomycetes</taxon>
        <taxon>Propionibacteriales</taxon>
        <taxon>Kribbellaceae</taxon>
        <taxon>Kribbella</taxon>
    </lineage>
</organism>
<comment type="caution">
    <text evidence="6">The sequence shown here is derived from an EMBL/GenBank/DDBJ whole genome shotgun (WGS) entry which is preliminary data.</text>
</comment>
<dbReference type="PROSITE" id="PS50977">
    <property type="entry name" value="HTH_TETR_2"/>
    <property type="match status" value="1"/>
</dbReference>